<evidence type="ECO:0000256" key="1">
    <source>
        <dbReference type="SAM" id="MobiDB-lite"/>
    </source>
</evidence>
<gene>
    <name evidence="2" type="ORF">GCM10007977_063430</name>
</gene>
<proteinExistence type="predicted"/>
<organism evidence="2 3">
    <name type="scientific">Dactylosporangium sucinum</name>
    <dbReference type="NCBI Taxonomy" id="1424081"/>
    <lineage>
        <taxon>Bacteria</taxon>
        <taxon>Bacillati</taxon>
        <taxon>Actinomycetota</taxon>
        <taxon>Actinomycetes</taxon>
        <taxon>Micromonosporales</taxon>
        <taxon>Micromonosporaceae</taxon>
        <taxon>Dactylosporangium</taxon>
    </lineage>
</organism>
<sequence length="52" mass="5442">MKTLVACPEPPRRPNGHAWTDGGSGGNTSVLLAAGTTGNTHAVTWLRLDVTR</sequence>
<reference evidence="2" key="1">
    <citation type="journal article" date="2014" name="Int. J. Syst. Evol. Microbiol.">
        <title>Complete genome sequence of Corynebacterium casei LMG S-19264T (=DSM 44701T), isolated from a smear-ripened cheese.</title>
        <authorList>
            <consortium name="US DOE Joint Genome Institute (JGI-PGF)"/>
            <person name="Walter F."/>
            <person name="Albersmeier A."/>
            <person name="Kalinowski J."/>
            <person name="Ruckert C."/>
        </authorList>
    </citation>
    <scope>NUCLEOTIDE SEQUENCE</scope>
    <source>
        <strain evidence="2">JCM 19831</strain>
    </source>
</reference>
<evidence type="ECO:0000313" key="3">
    <source>
        <dbReference type="Proteomes" id="UP000642070"/>
    </source>
</evidence>
<dbReference type="RefSeq" id="WP_190253653.1">
    <property type="nucleotide sequence ID" value="NZ_BMPI01000035.1"/>
</dbReference>
<comment type="caution">
    <text evidence="2">The sequence shown here is derived from an EMBL/GenBank/DDBJ whole genome shotgun (WGS) entry which is preliminary data.</text>
</comment>
<dbReference type="AlphaFoldDB" id="A0A917U4M3"/>
<name>A0A917U4M3_9ACTN</name>
<evidence type="ECO:0000313" key="2">
    <source>
        <dbReference type="EMBL" id="GGM53108.1"/>
    </source>
</evidence>
<feature type="region of interest" description="Disordered" evidence="1">
    <location>
        <begin position="1"/>
        <end position="30"/>
    </location>
</feature>
<keyword evidence="3" id="KW-1185">Reference proteome</keyword>
<accession>A0A917U4M3</accession>
<dbReference type="Proteomes" id="UP000642070">
    <property type="component" value="Unassembled WGS sequence"/>
</dbReference>
<dbReference type="EMBL" id="BMPI01000035">
    <property type="protein sequence ID" value="GGM53108.1"/>
    <property type="molecule type" value="Genomic_DNA"/>
</dbReference>
<protein>
    <submittedName>
        <fullName evidence="2">Uncharacterized protein</fullName>
    </submittedName>
</protein>
<reference evidence="2" key="2">
    <citation type="submission" date="2020-09" db="EMBL/GenBank/DDBJ databases">
        <authorList>
            <person name="Sun Q."/>
            <person name="Ohkuma M."/>
        </authorList>
    </citation>
    <scope>NUCLEOTIDE SEQUENCE</scope>
    <source>
        <strain evidence="2">JCM 19831</strain>
    </source>
</reference>